<dbReference type="SUPFAM" id="SSF51215">
    <property type="entry name" value="Regulatory protein AraC"/>
    <property type="match status" value="1"/>
</dbReference>
<dbReference type="PANTHER" id="PTHR43280:SF32">
    <property type="entry name" value="TRANSCRIPTIONAL REGULATORY PROTEIN"/>
    <property type="match status" value="1"/>
</dbReference>
<keyword evidence="2" id="KW-0238">DNA-binding</keyword>
<sequence length="304" mass="35585">MIPSETIEDFYRTHPAAKGLTVPEHPHKDQGHFNVFSRVFCNRYNSYSRRDFYKISLILGKGKLFYGNQEIDINQNALIFFNKNVPYSWESVSKNQDGFFCLFTDEFLNGMARSKTVTDCPILRPDTIPVYFINKEQETHLLSIFAKMHHEIESSYIHKYDLMRNYVNVVAHEAMKMQPSVHYESMTNGSLRISNLFLELLERQFPIDSPEHKLQLKTARDYATRLGIHVNHLNRALKEATGKTTTEHIIDRVIVQAQVMLRHSNWSVSEIAFCLGFEYSAYFNNLFKKQLGVTPKYFRHADRQ</sequence>
<evidence type="ECO:0000259" key="4">
    <source>
        <dbReference type="PROSITE" id="PS01124"/>
    </source>
</evidence>
<organism evidence="5 6">
    <name type="scientific">Dyadobacter helix</name>
    <dbReference type="NCBI Taxonomy" id="2822344"/>
    <lineage>
        <taxon>Bacteria</taxon>
        <taxon>Pseudomonadati</taxon>
        <taxon>Bacteroidota</taxon>
        <taxon>Cytophagia</taxon>
        <taxon>Cytophagales</taxon>
        <taxon>Spirosomataceae</taxon>
        <taxon>Dyadobacter</taxon>
    </lineage>
</organism>
<comment type="caution">
    <text evidence="5">The sequence shown here is derived from an EMBL/GenBank/DDBJ whole genome shotgun (WGS) entry which is preliminary data.</text>
</comment>
<evidence type="ECO:0000256" key="1">
    <source>
        <dbReference type="ARBA" id="ARBA00023015"/>
    </source>
</evidence>
<dbReference type="EMBL" id="CAJRAF010000002">
    <property type="protein sequence ID" value="CAG4998061.1"/>
    <property type="molecule type" value="Genomic_DNA"/>
</dbReference>
<reference evidence="5" key="1">
    <citation type="submission" date="2021-04" db="EMBL/GenBank/DDBJ databases">
        <authorList>
            <person name="Rodrigo-Torres L."/>
            <person name="Arahal R. D."/>
            <person name="Lucena T."/>
        </authorList>
    </citation>
    <scope>NUCLEOTIDE SEQUENCE</scope>
    <source>
        <strain evidence="5">CECT 9275</strain>
    </source>
</reference>
<evidence type="ECO:0000313" key="6">
    <source>
        <dbReference type="Proteomes" id="UP000680038"/>
    </source>
</evidence>
<feature type="domain" description="HTH araC/xylS-type" evidence="4">
    <location>
        <begin position="195"/>
        <end position="301"/>
    </location>
</feature>
<dbReference type="PRINTS" id="PR00032">
    <property type="entry name" value="HTHARAC"/>
</dbReference>
<dbReference type="InterPro" id="IPR018060">
    <property type="entry name" value="HTH_AraC"/>
</dbReference>
<evidence type="ECO:0000313" key="5">
    <source>
        <dbReference type="EMBL" id="CAG4998061.1"/>
    </source>
</evidence>
<keyword evidence="6" id="KW-1185">Reference proteome</keyword>
<proteinExistence type="predicted"/>
<protein>
    <submittedName>
        <fullName evidence="5">HTH-type transcriptional activator RhaS</fullName>
    </submittedName>
</protein>
<dbReference type="Proteomes" id="UP000680038">
    <property type="component" value="Unassembled WGS sequence"/>
</dbReference>
<dbReference type="GO" id="GO:0003700">
    <property type="term" value="F:DNA-binding transcription factor activity"/>
    <property type="evidence" value="ECO:0007669"/>
    <property type="project" value="InterPro"/>
</dbReference>
<keyword evidence="1" id="KW-0805">Transcription regulation</keyword>
<dbReference type="AlphaFoldDB" id="A0A916J9V8"/>
<dbReference type="PANTHER" id="PTHR43280">
    <property type="entry name" value="ARAC-FAMILY TRANSCRIPTIONAL REGULATOR"/>
    <property type="match status" value="1"/>
</dbReference>
<accession>A0A916J9V8</accession>
<dbReference type="InterPro" id="IPR020449">
    <property type="entry name" value="Tscrpt_reg_AraC-type_HTH"/>
</dbReference>
<evidence type="ECO:0000256" key="3">
    <source>
        <dbReference type="ARBA" id="ARBA00023163"/>
    </source>
</evidence>
<dbReference type="SMART" id="SM00342">
    <property type="entry name" value="HTH_ARAC"/>
    <property type="match status" value="1"/>
</dbReference>
<evidence type="ECO:0000256" key="2">
    <source>
        <dbReference type="ARBA" id="ARBA00023125"/>
    </source>
</evidence>
<keyword evidence="3" id="KW-0804">Transcription</keyword>
<dbReference type="InterPro" id="IPR009057">
    <property type="entry name" value="Homeodomain-like_sf"/>
</dbReference>
<dbReference type="GO" id="GO:0043565">
    <property type="term" value="F:sequence-specific DNA binding"/>
    <property type="evidence" value="ECO:0007669"/>
    <property type="project" value="InterPro"/>
</dbReference>
<dbReference type="InterPro" id="IPR037923">
    <property type="entry name" value="HTH-like"/>
</dbReference>
<dbReference type="Pfam" id="PF12833">
    <property type="entry name" value="HTH_18"/>
    <property type="match status" value="1"/>
</dbReference>
<gene>
    <name evidence="5" type="primary">rhaS_6</name>
    <name evidence="5" type="ORF">DYBT9275_01917</name>
</gene>
<dbReference type="Gene3D" id="1.10.10.60">
    <property type="entry name" value="Homeodomain-like"/>
    <property type="match status" value="1"/>
</dbReference>
<name>A0A916J9V8_9BACT</name>
<dbReference type="RefSeq" id="WP_215238604.1">
    <property type="nucleotide sequence ID" value="NZ_CAJRAF010000002.1"/>
</dbReference>
<dbReference type="PROSITE" id="PS01124">
    <property type="entry name" value="HTH_ARAC_FAMILY_2"/>
    <property type="match status" value="1"/>
</dbReference>
<dbReference type="SUPFAM" id="SSF46689">
    <property type="entry name" value="Homeodomain-like"/>
    <property type="match status" value="1"/>
</dbReference>